<reference evidence="1 2" key="1">
    <citation type="submission" date="2016-01" db="EMBL/GenBank/DDBJ databases">
        <title>The new phylogeny of the genus Mycobacterium.</title>
        <authorList>
            <person name="Tarcisio F."/>
            <person name="Conor M."/>
            <person name="Antonella G."/>
            <person name="Elisabetta G."/>
            <person name="Giulia F.S."/>
            <person name="Sara T."/>
            <person name="Anna F."/>
            <person name="Clotilde B."/>
            <person name="Roberto B."/>
            <person name="Veronica D.S."/>
            <person name="Fabio R."/>
            <person name="Monica P."/>
            <person name="Olivier J."/>
            <person name="Enrico T."/>
            <person name="Nicola S."/>
        </authorList>
    </citation>
    <scope>NUCLEOTIDE SEQUENCE [LARGE SCALE GENOMIC DNA]</scope>
    <source>
        <strain evidence="1 2">DSM 44179</strain>
    </source>
</reference>
<dbReference type="InterPro" id="IPR019286">
    <property type="entry name" value="DUF2339_TM"/>
</dbReference>
<sequence length="588" mass="58977">MAEDSHAVLSRLTAEFAELSSRLASVSAQLGALDRILAEARGPAPAPPQPYYPQPYYPQPYYPPAPMPAPVRPVRPPKPATDRGANWVGKLLAVAGVGVTLIGVVLLLVLAAQAGVLRPELRVGAGAVFAAALVGVAVRWNRRPGGRTGAIALAATGIAAGYLDVIAVTTIYPWIPAAAGLPLAFAIAAGGLTLTRRWDSEALGLLVLVPLAVLAPIVTDGVGLLLIGFLLIASAASLPVQLGKNWTALFAVRTAAVTLPLLVALASVPATGENPWYLGAAALVAAALAIAGALLVLPGTANRTQLGCWAVVGALPVLVAPIAVDRLLAVLMLAVVSVALLGIVAAADRLPGVRGPVARIWAGLSAAAALIAVAVAFDGAVRVAVLLALALTLGIAGRGDALARGVAAVFLGFGALAYLAGAPPWYLIEAHSRAAGSAVATLVASVLLVAGVAVAARAVPGRALQIAGGAVLLYAVTTFTVTAGVMIGGTGGGFLAGHVLATICWVALATAMFVAALRIPAGPQRATLITGGLTLTAVAMVKLFLFDLGTLDGIFRVVVFIVAGLILLGTGAGYARSLAQQGDAAGRR</sequence>
<gene>
    <name evidence="1" type="ORF">AWC04_15250</name>
</gene>
<accession>A0A1X1R7B7</accession>
<proteinExistence type="predicted"/>
<dbReference type="Pfam" id="PF10101">
    <property type="entry name" value="DUF2339"/>
    <property type="match status" value="1"/>
</dbReference>
<evidence type="ECO:0000313" key="1">
    <source>
        <dbReference type="EMBL" id="ORV00769.1"/>
    </source>
</evidence>
<dbReference type="PANTHER" id="PTHR38434">
    <property type="entry name" value="BLL2549 PROTEIN"/>
    <property type="match status" value="1"/>
</dbReference>
<dbReference type="AlphaFoldDB" id="A0A1X1R7B7"/>
<name>A0A1X1R7B7_MYCFA</name>
<evidence type="ECO:0000313" key="2">
    <source>
        <dbReference type="Proteomes" id="UP000193484"/>
    </source>
</evidence>
<dbReference type="Proteomes" id="UP000193484">
    <property type="component" value="Unassembled WGS sequence"/>
</dbReference>
<dbReference type="RefSeq" id="WP_085098309.1">
    <property type="nucleotide sequence ID" value="NZ_AP022603.1"/>
</dbReference>
<dbReference type="STRING" id="1793.AWC04_15250"/>
<dbReference type="PANTHER" id="PTHR38434:SF1">
    <property type="entry name" value="BLL2549 PROTEIN"/>
    <property type="match status" value="1"/>
</dbReference>
<keyword evidence="2" id="KW-1185">Reference proteome</keyword>
<dbReference type="OrthoDB" id="3729996at2"/>
<dbReference type="EMBL" id="LQOJ01000049">
    <property type="protein sequence ID" value="ORV00769.1"/>
    <property type="molecule type" value="Genomic_DNA"/>
</dbReference>
<organism evidence="1 2">
    <name type="scientific">Mycolicibacterium fallax</name>
    <name type="common">Mycobacterium fallax</name>
    <dbReference type="NCBI Taxonomy" id="1793"/>
    <lineage>
        <taxon>Bacteria</taxon>
        <taxon>Bacillati</taxon>
        <taxon>Actinomycetota</taxon>
        <taxon>Actinomycetes</taxon>
        <taxon>Mycobacteriales</taxon>
        <taxon>Mycobacteriaceae</taxon>
        <taxon>Mycolicibacterium</taxon>
    </lineage>
</organism>
<protein>
    <submittedName>
        <fullName evidence="1">Uncharacterized protein</fullName>
    </submittedName>
</protein>
<comment type="caution">
    <text evidence="1">The sequence shown here is derived from an EMBL/GenBank/DDBJ whole genome shotgun (WGS) entry which is preliminary data.</text>
</comment>